<dbReference type="PANTHER" id="PTHR43365:SF1">
    <property type="entry name" value="ACETYL-COA C-ACYLTRANSFERASE"/>
    <property type="match status" value="1"/>
</dbReference>
<feature type="domain" description="Thiolase C-terminal" evidence="1">
    <location>
        <begin position="1"/>
        <end position="53"/>
    </location>
</feature>
<organism evidence="2 4">
    <name type="scientific">Paraburkholderia elongata</name>
    <dbReference type="NCBI Taxonomy" id="2675747"/>
    <lineage>
        <taxon>Bacteria</taxon>
        <taxon>Pseudomonadati</taxon>
        <taxon>Pseudomonadota</taxon>
        <taxon>Betaproteobacteria</taxon>
        <taxon>Burkholderiales</taxon>
        <taxon>Burkholderiaceae</taxon>
        <taxon>Paraburkholderia</taxon>
    </lineage>
</organism>
<evidence type="ECO:0000313" key="2">
    <source>
        <dbReference type="EMBL" id="NPT56446.1"/>
    </source>
</evidence>
<dbReference type="PANTHER" id="PTHR43365">
    <property type="entry name" value="BLR7806 PROTEIN"/>
    <property type="match status" value="1"/>
</dbReference>
<dbReference type="EMBL" id="WOEZ01000117">
    <property type="protein sequence ID" value="NPT57116.1"/>
    <property type="molecule type" value="Genomic_DNA"/>
</dbReference>
<name>A0A972NP24_9BURK</name>
<dbReference type="SUPFAM" id="SSF53901">
    <property type="entry name" value="Thiolase-like"/>
    <property type="match status" value="1"/>
</dbReference>
<protein>
    <recommendedName>
        <fullName evidence="1">Thiolase C-terminal domain-containing protein</fullName>
    </recommendedName>
</protein>
<gene>
    <name evidence="2" type="ORF">GNZ13_18105</name>
    <name evidence="3" type="ORF">GNZ13_21680</name>
</gene>
<dbReference type="InterPro" id="IPR016039">
    <property type="entry name" value="Thiolase-like"/>
</dbReference>
<sequence length="54" mass="5887">MNVRGCVNALGHPLGASGPNRMITVVHGLRRRRGRFSFQAMCEEGGVTNVTFVE</sequence>
<dbReference type="Gene3D" id="3.40.47.10">
    <property type="match status" value="1"/>
</dbReference>
<dbReference type="EMBL" id="WOEZ01000092">
    <property type="protein sequence ID" value="NPT56446.1"/>
    <property type="molecule type" value="Genomic_DNA"/>
</dbReference>
<dbReference type="InterPro" id="IPR020617">
    <property type="entry name" value="Thiolase_C"/>
</dbReference>
<reference evidence="2 4" key="1">
    <citation type="submission" date="2019-11" db="EMBL/GenBank/DDBJ databases">
        <title>Metabolism of dissolved organic matter in forest soils.</title>
        <authorList>
            <person name="Cyle K.T."/>
            <person name="Wilhelm R.C."/>
            <person name="Martinez C.E."/>
        </authorList>
    </citation>
    <scope>NUCLEOTIDE SEQUENCE [LARGE SCALE GENOMIC DNA]</scope>
    <source>
        <strain evidence="2 4">5N</strain>
    </source>
</reference>
<evidence type="ECO:0000259" key="1">
    <source>
        <dbReference type="Pfam" id="PF02803"/>
    </source>
</evidence>
<keyword evidence="4" id="KW-1185">Reference proteome</keyword>
<comment type="caution">
    <text evidence="2">The sequence shown here is derived from an EMBL/GenBank/DDBJ whole genome shotgun (WGS) entry which is preliminary data.</text>
</comment>
<dbReference type="Proteomes" id="UP000655523">
    <property type="component" value="Unassembled WGS sequence"/>
</dbReference>
<proteinExistence type="predicted"/>
<accession>A0A972NP24</accession>
<dbReference type="Pfam" id="PF02803">
    <property type="entry name" value="Thiolase_C"/>
    <property type="match status" value="1"/>
</dbReference>
<dbReference type="AlphaFoldDB" id="A0A972NP24"/>
<evidence type="ECO:0000313" key="3">
    <source>
        <dbReference type="EMBL" id="NPT57116.1"/>
    </source>
</evidence>
<dbReference type="GO" id="GO:0016747">
    <property type="term" value="F:acyltransferase activity, transferring groups other than amino-acyl groups"/>
    <property type="evidence" value="ECO:0007669"/>
    <property type="project" value="InterPro"/>
</dbReference>
<evidence type="ECO:0000313" key="4">
    <source>
        <dbReference type="Proteomes" id="UP000655523"/>
    </source>
</evidence>